<feature type="region of interest" description="Disordered" evidence="1">
    <location>
        <begin position="98"/>
        <end position="118"/>
    </location>
</feature>
<reference evidence="2 3" key="1">
    <citation type="journal article" date="2017" name="Antonie Van Leeuwenhoek">
        <title>Phylogenomic resolution of the bacterial genus Pantoea and its relationship with Erwinia and Tatumella.</title>
        <authorList>
            <person name="Palmer M."/>
            <person name="Steenkamp E.T."/>
            <person name="Coetzee M.P."/>
            <person name="Chan W.Y."/>
            <person name="van Zyl E."/>
            <person name="De Maayer P."/>
            <person name="Coutinho T.A."/>
            <person name="Blom J."/>
            <person name="Smits T.H."/>
            <person name="Duffy B."/>
            <person name="Venter S.N."/>
        </authorList>
    </citation>
    <scope>NUCLEOTIDE SEQUENCE [LARGE SCALE GENOMIC DNA]</scope>
    <source>
        <strain evidence="2 3">LMG 2657</strain>
    </source>
</reference>
<dbReference type="OrthoDB" id="6472988at2"/>
<evidence type="ECO:0000256" key="1">
    <source>
        <dbReference type="SAM" id="MobiDB-lite"/>
    </source>
</evidence>
<gene>
    <name evidence="2" type="ORF">HA50_00055</name>
</gene>
<dbReference type="STRING" id="55209.HA50_00055"/>
<evidence type="ECO:0000313" key="2">
    <source>
        <dbReference type="EMBL" id="ORM91829.1"/>
    </source>
</evidence>
<dbReference type="EMBL" id="MLJI01000001">
    <property type="protein sequence ID" value="ORM91829.1"/>
    <property type="molecule type" value="Genomic_DNA"/>
</dbReference>
<comment type="caution">
    <text evidence="2">The sequence shown here is derived from an EMBL/GenBank/DDBJ whole genome shotgun (WGS) entry which is preliminary data.</text>
</comment>
<evidence type="ECO:0000313" key="3">
    <source>
        <dbReference type="Proteomes" id="UP000193749"/>
    </source>
</evidence>
<name>A0A1X1EP91_PANCY</name>
<keyword evidence="3" id="KW-1185">Reference proteome</keyword>
<proteinExistence type="predicted"/>
<accession>A0A1X1EP91</accession>
<dbReference type="RefSeq" id="WP_084871617.1">
    <property type="nucleotide sequence ID" value="NZ_JAGGMY010000001.1"/>
</dbReference>
<protein>
    <submittedName>
        <fullName evidence="2">Uncharacterized protein</fullName>
    </submittedName>
</protein>
<sequence length="118" mass="13590">MREYPQNGERWQHREGWTVIVLRLSAAPFSVAAANPEFSHEVLYRYDSDGQLTSSPLAWFEENYTRICAAPRRTAVPSGESGGFNPLNLHPSVTFSRWRERHEKQPPAKDADHYSNFL</sequence>
<dbReference type="Proteomes" id="UP000193749">
    <property type="component" value="Unassembled WGS sequence"/>
</dbReference>
<dbReference type="AlphaFoldDB" id="A0A1X1EP91"/>
<organism evidence="2 3">
    <name type="scientific">Pantoea cypripedii</name>
    <name type="common">Pectobacterium cypripedii</name>
    <name type="synonym">Erwinia cypripedii</name>
    <dbReference type="NCBI Taxonomy" id="55209"/>
    <lineage>
        <taxon>Bacteria</taxon>
        <taxon>Pseudomonadati</taxon>
        <taxon>Pseudomonadota</taxon>
        <taxon>Gammaproteobacteria</taxon>
        <taxon>Enterobacterales</taxon>
        <taxon>Erwiniaceae</taxon>
        <taxon>Pantoea</taxon>
    </lineage>
</organism>